<evidence type="ECO:0000313" key="4">
    <source>
        <dbReference type="EMBL" id="GMM58153.1"/>
    </source>
</evidence>
<dbReference type="GO" id="GO:0005634">
    <property type="term" value="C:nucleus"/>
    <property type="evidence" value="ECO:0007669"/>
    <property type="project" value="TreeGrafter"/>
</dbReference>
<feature type="compositionally biased region" description="Basic and acidic residues" evidence="2">
    <location>
        <begin position="382"/>
        <end position="401"/>
    </location>
</feature>
<gene>
    <name evidence="4" type="ORF">DAKH74_047690</name>
</gene>
<feature type="compositionally biased region" description="Acidic residues" evidence="2">
    <location>
        <begin position="327"/>
        <end position="340"/>
    </location>
</feature>
<name>A0AAV5S5K0_MAUHU</name>
<dbReference type="InterPro" id="IPR015158">
    <property type="entry name" value="Bud22_dom"/>
</dbReference>
<feature type="region of interest" description="Disordered" evidence="2">
    <location>
        <begin position="215"/>
        <end position="368"/>
    </location>
</feature>
<comment type="caution">
    <text evidence="4">The sequence shown here is derived from an EMBL/GenBank/DDBJ whole genome shotgun (WGS) entry which is preliminary data.</text>
</comment>
<dbReference type="InterPro" id="IPR037393">
    <property type="entry name" value="Bud22/SRFB1"/>
</dbReference>
<evidence type="ECO:0000313" key="5">
    <source>
        <dbReference type="Proteomes" id="UP001377567"/>
    </source>
</evidence>
<accession>A0AAV5S5K0</accession>
<feature type="compositionally biased region" description="Polar residues" evidence="2">
    <location>
        <begin position="277"/>
        <end position="289"/>
    </location>
</feature>
<dbReference type="GO" id="GO:0030686">
    <property type="term" value="C:90S preribosome"/>
    <property type="evidence" value="ECO:0007669"/>
    <property type="project" value="TreeGrafter"/>
</dbReference>
<feature type="compositionally biased region" description="Acidic residues" evidence="2">
    <location>
        <begin position="290"/>
        <end position="308"/>
    </location>
</feature>
<organism evidence="4 5">
    <name type="scientific">Maudiozyma humilis</name>
    <name type="common">Sour dough yeast</name>
    <name type="synonym">Kazachstania humilis</name>
    <dbReference type="NCBI Taxonomy" id="51915"/>
    <lineage>
        <taxon>Eukaryota</taxon>
        <taxon>Fungi</taxon>
        <taxon>Dikarya</taxon>
        <taxon>Ascomycota</taxon>
        <taxon>Saccharomycotina</taxon>
        <taxon>Saccharomycetes</taxon>
        <taxon>Saccharomycetales</taxon>
        <taxon>Saccharomycetaceae</taxon>
        <taxon>Maudiozyma</taxon>
    </lineage>
</organism>
<evidence type="ECO:0000256" key="2">
    <source>
        <dbReference type="SAM" id="MobiDB-lite"/>
    </source>
</evidence>
<sequence length="472" mass="53696">MSKENLIFKLDNLEYQIHYLRDTLDSFHPRLPYTSKMYNVKGRKNLKRLQSKMAGLDESTLEKEAEELKILILNQKIHNAEKQLAKVFQGHLKEPMAEKMANCAAATDSEGFISNVIISKLVKLTRQRVMRLVKTQELDGIPTWYQHHLFENIWNDKKDHRNPSFVWNEMVQKTDGAAGFISSTMNDPRAKDLIAGFEKGVNLALGLEVKPRVKAEEKAPVEDEKEEVENDSNDDDDADSDISIEDDIVPDQDIDEDTLKQYDALLADSDEEEADSNAGTLNDGINYNEVTDEEPSASESESDSDDDSSNTASKYNLPELMNGYYSGDEEAASDLDSEEEAQVRAQTELPKKKNRRGQRARRRIWAQKYGREANHIQREIEEHKAEREKRQREWEEREAKRQAKQVKYNKTNANLIPIANAKKMGEGVAAAPAVALAPQTAANENHPSWVAKKQAEEKLKNAKFSGKKITFD</sequence>
<keyword evidence="5" id="KW-1185">Reference proteome</keyword>
<dbReference type="GO" id="GO:0030490">
    <property type="term" value="P:maturation of SSU-rRNA"/>
    <property type="evidence" value="ECO:0007669"/>
    <property type="project" value="TreeGrafter"/>
</dbReference>
<evidence type="ECO:0000256" key="1">
    <source>
        <dbReference type="ARBA" id="ARBA00023054"/>
    </source>
</evidence>
<evidence type="ECO:0000259" key="3">
    <source>
        <dbReference type="Pfam" id="PF09073"/>
    </source>
</evidence>
<proteinExistence type="predicted"/>
<dbReference type="Pfam" id="PF09073">
    <property type="entry name" value="BUD22"/>
    <property type="match status" value="1"/>
</dbReference>
<dbReference type="PANTHER" id="PTHR23325">
    <property type="entry name" value="SERUM RESPONSE FACTOR-BINDING"/>
    <property type="match status" value="1"/>
</dbReference>
<dbReference type="Proteomes" id="UP001377567">
    <property type="component" value="Unassembled WGS sequence"/>
</dbReference>
<feature type="compositionally biased region" description="Basic residues" evidence="2">
    <location>
        <begin position="352"/>
        <end position="365"/>
    </location>
</feature>
<protein>
    <submittedName>
        <fullName evidence="4">Bud22 protein</fullName>
    </submittedName>
</protein>
<dbReference type="AlphaFoldDB" id="A0AAV5S5K0"/>
<keyword evidence="1" id="KW-0175">Coiled coil</keyword>
<feature type="compositionally biased region" description="Acidic residues" evidence="2">
    <location>
        <begin position="223"/>
        <end position="256"/>
    </location>
</feature>
<feature type="domain" description="Bud22" evidence="3">
    <location>
        <begin position="78"/>
        <end position="472"/>
    </location>
</feature>
<dbReference type="PANTHER" id="PTHR23325:SF1">
    <property type="entry name" value="SERUM RESPONSE FACTOR-BINDING PROTEIN 1"/>
    <property type="match status" value="1"/>
</dbReference>
<dbReference type="EMBL" id="BTGD01000020">
    <property type="protein sequence ID" value="GMM58153.1"/>
    <property type="molecule type" value="Genomic_DNA"/>
</dbReference>
<feature type="region of interest" description="Disordered" evidence="2">
    <location>
        <begin position="382"/>
        <end position="406"/>
    </location>
</feature>
<reference evidence="4 5" key="1">
    <citation type="journal article" date="2023" name="Elife">
        <title>Identification of key yeast species and microbe-microbe interactions impacting larval growth of Drosophila in the wild.</title>
        <authorList>
            <person name="Mure A."/>
            <person name="Sugiura Y."/>
            <person name="Maeda R."/>
            <person name="Honda K."/>
            <person name="Sakurai N."/>
            <person name="Takahashi Y."/>
            <person name="Watada M."/>
            <person name="Katoh T."/>
            <person name="Gotoh A."/>
            <person name="Gotoh Y."/>
            <person name="Taniguchi I."/>
            <person name="Nakamura K."/>
            <person name="Hayashi T."/>
            <person name="Katayama T."/>
            <person name="Uemura T."/>
            <person name="Hattori Y."/>
        </authorList>
    </citation>
    <scope>NUCLEOTIDE SEQUENCE [LARGE SCALE GENOMIC DNA]</scope>
    <source>
        <strain evidence="4 5">KH-74</strain>
    </source>
</reference>